<dbReference type="EMBL" id="KQ085999">
    <property type="protein sequence ID" value="KLO11466.1"/>
    <property type="molecule type" value="Genomic_DNA"/>
</dbReference>
<dbReference type="Proteomes" id="UP000053477">
    <property type="component" value="Unassembled WGS sequence"/>
</dbReference>
<feature type="region of interest" description="Disordered" evidence="1">
    <location>
        <begin position="67"/>
        <end position="104"/>
    </location>
</feature>
<feature type="region of interest" description="Disordered" evidence="1">
    <location>
        <begin position="280"/>
        <end position="341"/>
    </location>
</feature>
<dbReference type="OrthoDB" id="2526979at2759"/>
<evidence type="ECO:0000313" key="2">
    <source>
        <dbReference type="EMBL" id="KLO11466.1"/>
    </source>
</evidence>
<feature type="region of interest" description="Disordered" evidence="1">
    <location>
        <begin position="150"/>
        <end position="242"/>
    </location>
</feature>
<accession>A0A0H2S3D4</accession>
<name>A0A0H2S3D4_9AGAM</name>
<feature type="compositionally biased region" description="Low complexity" evidence="1">
    <location>
        <begin position="37"/>
        <end position="47"/>
    </location>
</feature>
<sequence length="421" mass="44871">MTLGYHSEDSGSRAAKTIVSYRRTSPRPEEQYKMPTPSSSSSSSSPSRIATPVDETHPMLIAFPKHIPRHVGGSTSSGSSSLSLDRLGPKPGSRQRSLSFVPRTPKLSLETSKVKPVPALASASAEYSPLGAFGPTSSAERHLRTVIQNAVNPSRPSIITGIHPTSSHPSPSIPSTPDSLTFSTIKPHHRSPLRSFSSLFPSPYDVDDSEPEHEAEGDNDSSFWPPVVRRSNGTPARSKGRVAHLLDSVPIISRSPSSSPPKSDSAVFASRPFLVSRHSSASVSSHSRTASSPSNVASNSPSSLAGYTRPRAGTVLPPPKSLRPRDSLLRANSGPIHNNTRKNSLEACSTLLPRSGSGLNPALAAVEHASRLRTRCVCVVCGKAGADYPKCPRCGVSWCTRECRMTEKATLGKHVCTKRTS</sequence>
<feature type="compositionally biased region" description="Low complexity" evidence="1">
    <location>
        <begin position="162"/>
        <end position="177"/>
    </location>
</feature>
<evidence type="ECO:0000313" key="3">
    <source>
        <dbReference type="Proteomes" id="UP000053477"/>
    </source>
</evidence>
<gene>
    <name evidence="2" type="ORF">SCHPADRAFT_469182</name>
</gene>
<reference evidence="2 3" key="1">
    <citation type="submission" date="2015-04" db="EMBL/GenBank/DDBJ databases">
        <title>Complete genome sequence of Schizopora paradoxa KUC8140, a cosmopolitan wood degrader in East Asia.</title>
        <authorList>
            <consortium name="DOE Joint Genome Institute"/>
            <person name="Min B."/>
            <person name="Park H."/>
            <person name="Jang Y."/>
            <person name="Kim J.-J."/>
            <person name="Kim K.H."/>
            <person name="Pangilinan J."/>
            <person name="Lipzen A."/>
            <person name="Riley R."/>
            <person name="Grigoriev I.V."/>
            <person name="Spatafora J.W."/>
            <person name="Choi I.-G."/>
        </authorList>
    </citation>
    <scope>NUCLEOTIDE SEQUENCE [LARGE SCALE GENOMIC DNA]</scope>
    <source>
        <strain evidence="2 3">KUC8140</strain>
    </source>
</reference>
<evidence type="ECO:0000256" key="1">
    <source>
        <dbReference type="SAM" id="MobiDB-lite"/>
    </source>
</evidence>
<feature type="compositionally biased region" description="Basic and acidic residues" evidence="1">
    <location>
        <begin position="1"/>
        <end position="11"/>
    </location>
</feature>
<dbReference type="STRING" id="27342.A0A0H2S3D4"/>
<organism evidence="2 3">
    <name type="scientific">Schizopora paradoxa</name>
    <dbReference type="NCBI Taxonomy" id="27342"/>
    <lineage>
        <taxon>Eukaryota</taxon>
        <taxon>Fungi</taxon>
        <taxon>Dikarya</taxon>
        <taxon>Basidiomycota</taxon>
        <taxon>Agaricomycotina</taxon>
        <taxon>Agaricomycetes</taxon>
        <taxon>Hymenochaetales</taxon>
        <taxon>Schizoporaceae</taxon>
        <taxon>Schizopora</taxon>
    </lineage>
</organism>
<feature type="compositionally biased region" description="Low complexity" evidence="1">
    <location>
        <begin position="280"/>
        <end position="303"/>
    </location>
</feature>
<feature type="region of interest" description="Disordered" evidence="1">
    <location>
        <begin position="1"/>
        <end position="52"/>
    </location>
</feature>
<keyword evidence="3" id="KW-1185">Reference proteome</keyword>
<protein>
    <submittedName>
        <fullName evidence="2">Uncharacterized protein</fullName>
    </submittedName>
</protein>
<dbReference type="InParanoid" id="A0A0H2S3D4"/>
<feature type="compositionally biased region" description="Low complexity" evidence="1">
    <location>
        <begin position="72"/>
        <end position="84"/>
    </location>
</feature>
<feature type="compositionally biased region" description="Low complexity" evidence="1">
    <location>
        <begin position="193"/>
        <end position="203"/>
    </location>
</feature>
<proteinExistence type="predicted"/>
<feature type="compositionally biased region" description="Acidic residues" evidence="1">
    <location>
        <begin position="205"/>
        <end position="219"/>
    </location>
</feature>
<dbReference type="AlphaFoldDB" id="A0A0H2S3D4"/>